<accession>A0A2D2D4Q5</accession>
<proteinExistence type="predicted"/>
<dbReference type="EMBL" id="CP023737">
    <property type="protein sequence ID" value="ATQ69988.1"/>
    <property type="molecule type" value="Genomic_DNA"/>
</dbReference>
<evidence type="ECO:0000313" key="2">
    <source>
        <dbReference type="Proteomes" id="UP000230709"/>
    </source>
</evidence>
<dbReference type="AlphaFoldDB" id="A0A2D2D4Q5"/>
<name>A0A2D2D4Q5_METT3</name>
<sequence>MAEERTFTRERPQTVGELIAALQKFPASARVMVPGAQDSVHDCGAPMMTLVMLNRYPDDKPQLGPHKDASDMNVDKAVGVVLLAEAGREV</sequence>
<dbReference type="RefSeq" id="WP_003611554.1">
    <property type="nucleotide sequence ID" value="NZ_ADVE02000001.1"/>
</dbReference>
<dbReference type="KEGG" id="mtw:CQW49_20440"/>
<keyword evidence="2" id="KW-1185">Reference proteome</keyword>
<evidence type="ECO:0000313" key="1">
    <source>
        <dbReference type="EMBL" id="ATQ69988.1"/>
    </source>
</evidence>
<reference evidence="2" key="1">
    <citation type="submission" date="2017-10" db="EMBL/GenBank/DDBJ databases">
        <title>Completed PacBio SMRT sequence of Methylosinus trichosporium OB3b reveals presence of a third large plasmid.</title>
        <authorList>
            <person name="Charles T.C."/>
            <person name="Lynch M.D.J."/>
            <person name="Heil J.R."/>
            <person name="Cheng J."/>
        </authorList>
    </citation>
    <scope>NUCLEOTIDE SEQUENCE [LARGE SCALE GENOMIC DNA]</scope>
    <source>
        <strain evidence="2">OB3b</strain>
    </source>
</reference>
<protein>
    <submittedName>
        <fullName evidence="1">Uncharacterized protein</fullName>
    </submittedName>
</protein>
<organism evidence="1 2">
    <name type="scientific">Methylosinus trichosporium (strain ATCC 35070 / NCIMB 11131 / UNIQEM 75 / OB3b)</name>
    <dbReference type="NCBI Taxonomy" id="595536"/>
    <lineage>
        <taxon>Bacteria</taxon>
        <taxon>Pseudomonadati</taxon>
        <taxon>Pseudomonadota</taxon>
        <taxon>Alphaproteobacteria</taxon>
        <taxon>Hyphomicrobiales</taxon>
        <taxon>Methylocystaceae</taxon>
        <taxon>Methylosinus</taxon>
    </lineage>
</organism>
<dbReference type="Proteomes" id="UP000230709">
    <property type="component" value="Chromosome"/>
</dbReference>
<gene>
    <name evidence="1" type="ORF">CQW49_20440</name>
</gene>